<dbReference type="KEGG" id="dalk:DSCA_49370"/>
<dbReference type="Pfam" id="PF00497">
    <property type="entry name" value="SBP_bac_3"/>
    <property type="match status" value="1"/>
</dbReference>
<evidence type="ECO:0000256" key="1">
    <source>
        <dbReference type="ARBA" id="ARBA00022729"/>
    </source>
</evidence>
<proteinExistence type="predicted"/>
<dbReference type="InterPro" id="IPR001638">
    <property type="entry name" value="Solute-binding_3/MltF_N"/>
</dbReference>
<gene>
    <name evidence="3" type="ORF">DSCA_49370</name>
</gene>
<dbReference type="Proteomes" id="UP000427906">
    <property type="component" value="Chromosome"/>
</dbReference>
<dbReference type="PANTHER" id="PTHR35936:SF19">
    <property type="entry name" value="AMINO-ACID-BINDING PROTEIN YXEM-RELATED"/>
    <property type="match status" value="1"/>
</dbReference>
<evidence type="ECO:0000313" key="4">
    <source>
        <dbReference type="Proteomes" id="UP000427906"/>
    </source>
</evidence>
<accession>A0A5K7Z2Y3</accession>
<sequence>MNGKRTLGFLVIVWGILMSIPMSSGSRAKDFRVGYFQVSPHVMRDRNGEAKGLAVDYFLRIAEKMGLSDTRFKWLPLQRLVGALQHNQVDMALLLARNPEREAVFVYPRQPFCRARPGIAVPAAHGIETIESIDPLLTLSIQVSAGAYRSAFIQDPRIHLEPMHGDDYTPRCFLKLRRNRIDGCYQPDHYALLFEANKSTYRSRIRILTLPEPPIGLYSVFSRKSAASYLQSYEAALAEVVREISYEDLFRELIQRNAPE</sequence>
<dbReference type="AlphaFoldDB" id="A0A5K7Z2Y3"/>
<protein>
    <recommendedName>
        <fullName evidence="2">Solute-binding protein family 3/N-terminal domain-containing protein</fullName>
    </recommendedName>
</protein>
<evidence type="ECO:0000313" key="3">
    <source>
        <dbReference type="EMBL" id="BBO71007.1"/>
    </source>
</evidence>
<dbReference type="RefSeq" id="WP_167527937.1">
    <property type="nucleotide sequence ID" value="NZ_AP021874.1"/>
</dbReference>
<reference evidence="3 4" key="1">
    <citation type="submission" date="2019-11" db="EMBL/GenBank/DDBJ databases">
        <title>Comparative genomics of hydrocarbon-degrading Desulfosarcina strains.</title>
        <authorList>
            <person name="Watanabe M."/>
            <person name="Kojima H."/>
            <person name="Fukui M."/>
        </authorList>
    </citation>
    <scope>NUCLEOTIDE SEQUENCE [LARGE SCALE GENOMIC DNA]</scope>
    <source>
        <strain evidence="3 4">PL12</strain>
    </source>
</reference>
<evidence type="ECO:0000259" key="2">
    <source>
        <dbReference type="SMART" id="SM00062"/>
    </source>
</evidence>
<dbReference type="SUPFAM" id="SSF53850">
    <property type="entry name" value="Periplasmic binding protein-like II"/>
    <property type="match status" value="1"/>
</dbReference>
<dbReference type="Gene3D" id="3.40.190.10">
    <property type="entry name" value="Periplasmic binding protein-like II"/>
    <property type="match status" value="2"/>
</dbReference>
<name>A0A5K7Z2Y3_9BACT</name>
<keyword evidence="1" id="KW-0732">Signal</keyword>
<dbReference type="PANTHER" id="PTHR35936">
    <property type="entry name" value="MEMBRANE-BOUND LYTIC MUREIN TRANSGLYCOSYLASE F"/>
    <property type="match status" value="1"/>
</dbReference>
<dbReference type="EMBL" id="AP021874">
    <property type="protein sequence ID" value="BBO71007.1"/>
    <property type="molecule type" value="Genomic_DNA"/>
</dbReference>
<dbReference type="SMART" id="SM00062">
    <property type="entry name" value="PBPb"/>
    <property type="match status" value="1"/>
</dbReference>
<feature type="domain" description="Solute-binding protein family 3/N-terminal" evidence="2">
    <location>
        <begin position="30"/>
        <end position="257"/>
    </location>
</feature>
<organism evidence="3 4">
    <name type="scientific">Desulfosarcina alkanivorans</name>
    <dbReference type="NCBI Taxonomy" id="571177"/>
    <lineage>
        <taxon>Bacteria</taxon>
        <taxon>Pseudomonadati</taxon>
        <taxon>Thermodesulfobacteriota</taxon>
        <taxon>Desulfobacteria</taxon>
        <taxon>Desulfobacterales</taxon>
        <taxon>Desulfosarcinaceae</taxon>
        <taxon>Desulfosarcina</taxon>
    </lineage>
</organism>
<keyword evidence="4" id="KW-1185">Reference proteome</keyword>